<accession>S5ZND7</accession>
<dbReference type="STRING" id="1291379.TPE_1577"/>
<dbReference type="AlphaFoldDB" id="S5ZND7"/>
<organism evidence="1 2">
    <name type="scientific">Treponema pedis str. T A4</name>
    <dbReference type="NCBI Taxonomy" id="1291379"/>
    <lineage>
        <taxon>Bacteria</taxon>
        <taxon>Pseudomonadati</taxon>
        <taxon>Spirochaetota</taxon>
        <taxon>Spirochaetia</taxon>
        <taxon>Spirochaetales</taxon>
        <taxon>Treponemataceae</taxon>
        <taxon>Treponema</taxon>
    </lineage>
</organism>
<reference evidence="1 2" key="1">
    <citation type="journal article" date="2013" name="PLoS ONE">
        <title>Genome-Wide Relatedness of Treponema pedis, from Gingiva and Necrotic Skin Lesions of Pigs, with the Human Oral Pathogen Treponema denticola.</title>
        <authorList>
            <person name="Svartstrom O."/>
            <person name="Mushtaq M."/>
            <person name="Pringle M."/>
            <person name="Segerman B."/>
        </authorList>
    </citation>
    <scope>NUCLEOTIDE SEQUENCE [LARGE SCALE GENOMIC DNA]</scope>
    <source>
        <strain evidence="1">T A4</strain>
    </source>
</reference>
<dbReference type="KEGG" id="tped:TPE_1577"/>
<evidence type="ECO:0000313" key="1">
    <source>
        <dbReference type="EMBL" id="AGT44072.1"/>
    </source>
</evidence>
<dbReference type="Proteomes" id="UP000015620">
    <property type="component" value="Chromosome"/>
</dbReference>
<evidence type="ECO:0000313" key="2">
    <source>
        <dbReference type="Proteomes" id="UP000015620"/>
    </source>
</evidence>
<dbReference type="HOGENOM" id="CLU_2995351_0_0_12"/>
<sequence>MLIHTAKRIGWKFGFASLHVLLQSLSERDNLIVLTNNYFSFFHKLNLQYCKYNTFYL</sequence>
<proteinExistence type="predicted"/>
<gene>
    <name evidence="1" type="ORF">TPE_1577</name>
</gene>
<dbReference type="EMBL" id="CP004120">
    <property type="protein sequence ID" value="AGT44072.1"/>
    <property type="molecule type" value="Genomic_DNA"/>
</dbReference>
<keyword evidence="2" id="KW-1185">Reference proteome</keyword>
<name>S5ZND7_9SPIR</name>
<protein>
    <submittedName>
        <fullName evidence="1">Uncharacterized protein</fullName>
    </submittedName>
</protein>